<comment type="caution">
    <text evidence="1">The sequence shown here is derived from an EMBL/GenBank/DDBJ whole genome shotgun (WGS) entry which is preliminary data.</text>
</comment>
<dbReference type="AlphaFoldDB" id="A0A0F9AT73"/>
<sequence length="60" mass="7099">MSNELINAKVGEIITLNDKKYKLVESDVRSRIGYLKAEPTKKEEKIYELRFILLEVREDE</sequence>
<proteinExistence type="predicted"/>
<organism evidence="1">
    <name type="scientific">marine sediment metagenome</name>
    <dbReference type="NCBI Taxonomy" id="412755"/>
    <lineage>
        <taxon>unclassified sequences</taxon>
        <taxon>metagenomes</taxon>
        <taxon>ecological metagenomes</taxon>
    </lineage>
</organism>
<gene>
    <name evidence="1" type="ORF">LCGC14_2811300</name>
</gene>
<accession>A0A0F9AT73</accession>
<evidence type="ECO:0000313" key="1">
    <source>
        <dbReference type="EMBL" id="KKK81654.1"/>
    </source>
</evidence>
<name>A0A0F9AT73_9ZZZZ</name>
<dbReference type="EMBL" id="LAZR01053029">
    <property type="protein sequence ID" value="KKK81654.1"/>
    <property type="molecule type" value="Genomic_DNA"/>
</dbReference>
<protein>
    <submittedName>
        <fullName evidence="1">Uncharacterized protein</fullName>
    </submittedName>
</protein>
<reference evidence="1" key="1">
    <citation type="journal article" date="2015" name="Nature">
        <title>Complex archaea that bridge the gap between prokaryotes and eukaryotes.</title>
        <authorList>
            <person name="Spang A."/>
            <person name="Saw J.H."/>
            <person name="Jorgensen S.L."/>
            <person name="Zaremba-Niedzwiedzka K."/>
            <person name="Martijn J."/>
            <person name="Lind A.E."/>
            <person name="van Eijk R."/>
            <person name="Schleper C."/>
            <person name="Guy L."/>
            <person name="Ettema T.J."/>
        </authorList>
    </citation>
    <scope>NUCLEOTIDE SEQUENCE</scope>
</reference>